<keyword evidence="2" id="KW-1185">Reference proteome</keyword>
<dbReference type="SUPFAM" id="SSF51905">
    <property type="entry name" value="FAD/NAD(P)-binding domain"/>
    <property type="match status" value="1"/>
</dbReference>
<dbReference type="EMBL" id="LGTW01000002">
    <property type="protein sequence ID" value="KWX25395.1"/>
    <property type="molecule type" value="Genomic_DNA"/>
</dbReference>
<dbReference type="PANTHER" id="PTHR43422">
    <property type="entry name" value="THIAMINE THIAZOLE SYNTHASE"/>
    <property type="match status" value="1"/>
</dbReference>
<dbReference type="Gene3D" id="3.50.50.60">
    <property type="entry name" value="FAD/NAD(P)-binding domain"/>
    <property type="match status" value="1"/>
</dbReference>
<comment type="caution">
    <text evidence="1">The sequence shown here is derived from an EMBL/GenBank/DDBJ whole genome shotgun (WGS) entry which is preliminary data.</text>
</comment>
<gene>
    <name evidence="1" type="ORF">AFM11_03765</name>
</gene>
<evidence type="ECO:0000313" key="1">
    <source>
        <dbReference type="EMBL" id="KWX25395.1"/>
    </source>
</evidence>
<proteinExistence type="predicted"/>
<evidence type="ECO:0008006" key="3">
    <source>
        <dbReference type="Google" id="ProtNLM"/>
    </source>
</evidence>
<sequence length="482" mass="52700">MSIVGEHAVVVGAGMAGLLAVGAASQFFRSVTVIERDPLPDNAVVRKGVPQGRHLHSFLSRGPQVLEEFFPGLLDELGAAGAVVVDDDILSHIYARIGRHEFNQSGRLADPAALRLYLGSRPFIELHVRRRAQALDNVRFLDGYDMLEPVVTADAAVSGVRVLNRTSGTESVLHCDLLIDARGRTARLPAFLDDHGYGPPPEETCVSEWAYSSQLMTLPQPGFAERLLMANNGDHKPRVLLVAYEHGRWMLAVGRSGRFGAPPSDFAGMLASVADAFPARIAAGLRGAQPVGDVAVFRKTDSVWRRFDLMPRFPAGYLVIGDALCSLNPLYGQGMTMAALEALALRDCLRAGPDDLWRRFFARAAEHIGPTWARNVANDRVPSPATERSKLGERLQKWFVASALIAARSDARVAEQLLRVNHLVDPPTKLRDPLLVLRVLSGRVRNRPHARAFACARPISGAHPCFRRIRVRRSTAPDGGIR</sequence>
<name>A0A132PSX3_9MYCO</name>
<dbReference type="PANTHER" id="PTHR43422:SF3">
    <property type="entry name" value="THIAMINE THIAZOLE SYNTHASE"/>
    <property type="match status" value="1"/>
</dbReference>
<organism evidence="1 2">
    <name type="scientific">Mycolicibacterium wolinskyi</name>
    <dbReference type="NCBI Taxonomy" id="59750"/>
    <lineage>
        <taxon>Bacteria</taxon>
        <taxon>Bacillati</taxon>
        <taxon>Actinomycetota</taxon>
        <taxon>Actinomycetes</taxon>
        <taxon>Mycobacteriales</taxon>
        <taxon>Mycobacteriaceae</taxon>
        <taxon>Mycolicibacterium</taxon>
    </lineage>
</organism>
<protein>
    <recommendedName>
        <fullName evidence="3">FAD-dependent oxidoreductase</fullName>
    </recommendedName>
</protein>
<evidence type="ECO:0000313" key="2">
    <source>
        <dbReference type="Proteomes" id="UP000070612"/>
    </source>
</evidence>
<dbReference type="Proteomes" id="UP000070612">
    <property type="component" value="Unassembled WGS sequence"/>
</dbReference>
<dbReference type="AlphaFoldDB" id="A0A132PSX3"/>
<accession>A0A132PSX3</accession>
<reference evidence="1 2" key="1">
    <citation type="submission" date="2015-07" db="EMBL/GenBank/DDBJ databases">
        <title>A draft genome sequence of Mycobacterium wolinskyi.</title>
        <authorList>
            <person name="de Man T.J."/>
            <person name="Perry K.A."/>
            <person name="Coulliette A.D."/>
            <person name="Jensen B."/>
            <person name="Toney N.C."/>
            <person name="Limbago B.M."/>
            <person name="Noble-Wang J."/>
        </authorList>
    </citation>
    <scope>NUCLEOTIDE SEQUENCE [LARGE SCALE GENOMIC DNA]</scope>
    <source>
        <strain evidence="1 2">CDC_01</strain>
    </source>
</reference>
<dbReference type="InterPro" id="IPR036188">
    <property type="entry name" value="FAD/NAD-bd_sf"/>
</dbReference>